<dbReference type="VEuPathDB" id="FungiDB:H310_11683"/>
<dbReference type="GO" id="GO:0016567">
    <property type="term" value="P:protein ubiquitination"/>
    <property type="evidence" value="ECO:0007669"/>
    <property type="project" value="InterPro"/>
</dbReference>
<dbReference type="GeneID" id="20088733"/>
<evidence type="ECO:0000259" key="1">
    <source>
        <dbReference type="Pfam" id="PF04564"/>
    </source>
</evidence>
<sequence>MTLVPNLALKQAIDEFASYDCLHGCFLLVSTGLHTAFLCPLTHALMTDPVVLACDGHSYERASLMASRRHLNHYILVDSMAEDDAMVAHTTRRPENAACVYVGEVLSSNATFVTHNIEVLEVDDRVVSLPTAEFGPYNLSSPDRAPVEPNCRPTNARVLSMFPPTTSIECIVDRDGDVSASHLLLVAIQVDANVVICRDWTKPYRPHFIASNTPDWARRLDLCASNALANTLRSTLDNVLLPTTVDSNDDGFLVEADSLVTTNLSAPLKVCSYKPGACLRR</sequence>
<feature type="domain" description="U-box" evidence="1">
    <location>
        <begin position="37"/>
        <end position="65"/>
    </location>
</feature>
<accession>A0A024TKN3</accession>
<name>A0A024TKN3_9STRA</name>
<dbReference type="GO" id="GO:0004842">
    <property type="term" value="F:ubiquitin-protein transferase activity"/>
    <property type="evidence" value="ECO:0007669"/>
    <property type="project" value="InterPro"/>
</dbReference>
<dbReference type="Pfam" id="PF04564">
    <property type="entry name" value="U-box"/>
    <property type="match status" value="1"/>
</dbReference>
<dbReference type="InterPro" id="IPR003613">
    <property type="entry name" value="Ubox_domain"/>
</dbReference>
<dbReference type="RefSeq" id="XP_008876655.1">
    <property type="nucleotide sequence ID" value="XM_008878433.1"/>
</dbReference>
<organism evidence="2">
    <name type="scientific">Aphanomyces invadans</name>
    <dbReference type="NCBI Taxonomy" id="157072"/>
    <lineage>
        <taxon>Eukaryota</taxon>
        <taxon>Sar</taxon>
        <taxon>Stramenopiles</taxon>
        <taxon>Oomycota</taxon>
        <taxon>Saprolegniomycetes</taxon>
        <taxon>Saprolegniales</taxon>
        <taxon>Verrucalvaceae</taxon>
        <taxon>Aphanomyces</taxon>
    </lineage>
</organism>
<protein>
    <recommendedName>
        <fullName evidence="1">U-box domain-containing protein</fullName>
    </recommendedName>
</protein>
<gene>
    <name evidence="2" type="ORF">H310_11683</name>
</gene>
<dbReference type="InterPro" id="IPR013083">
    <property type="entry name" value="Znf_RING/FYVE/PHD"/>
</dbReference>
<dbReference type="OrthoDB" id="2016400at2759"/>
<proteinExistence type="predicted"/>
<reference evidence="2" key="1">
    <citation type="submission" date="2013-12" db="EMBL/GenBank/DDBJ databases">
        <title>The Genome Sequence of Aphanomyces invadans NJM9701.</title>
        <authorList>
            <consortium name="The Broad Institute Genomics Platform"/>
            <person name="Russ C."/>
            <person name="Tyler B."/>
            <person name="van West P."/>
            <person name="Dieguez-Uribeondo J."/>
            <person name="Young S.K."/>
            <person name="Zeng Q."/>
            <person name="Gargeya S."/>
            <person name="Fitzgerald M."/>
            <person name="Abouelleil A."/>
            <person name="Alvarado L."/>
            <person name="Chapman S.B."/>
            <person name="Gainer-Dewar J."/>
            <person name="Goldberg J."/>
            <person name="Griggs A."/>
            <person name="Gujja S."/>
            <person name="Hansen M."/>
            <person name="Howarth C."/>
            <person name="Imamovic A."/>
            <person name="Ireland A."/>
            <person name="Larimer J."/>
            <person name="McCowan C."/>
            <person name="Murphy C."/>
            <person name="Pearson M."/>
            <person name="Poon T.W."/>
            <person name="Priest M."/>
            <person name="Roberts A."/>
            <person name="Saif S."/>
            <person name="Shea T."/>
            <person name="Sykes S."/>
            <person name="Wortman J."/>
            <person name="Nusbaum C."/>
            <person name="Birren B."/>
        </authorList>
    </citation>
    <scope>NUCLEOTIDE SEQUENCE [LARGE SCALE GENOMIC DNA]</scope>
    <source>
        <strain evidence="2">NJM9701</strain>
    </source>
</reference>
<dbReference type="Gene3D" id="3.30.40.10">
    <property type="entry name" value="Zinc/RING finger domain, C3HC4 (zinc finger)"/>
    <property type="match status" value="1"/>
</dbReference>
<dbReference type="EMBL" id="KI913984">
    <property type="protein sequence ID" value="ETV94710.1"/>
    <property type="molecule type" value="Genomic_DNA"/>
</dbReference>
<dbReference type="AlphaFoldDB" id="A0A024TKN3"/>
<dbReference type="SUPFAM" id="SSF57850">
    <property type="entry name" value="RING/U-box"/>
    <property type="match status" value="1"/>
</dbReference>
<evidence type="ECO:0000313" key="2">
    <source>
        <dbReference type="EMBL" id="ETV94710.1"/>
    </source>
</evidence>